<dbReference type="Pfam" id="PF04464">
    <property type="entry name" value="Glyphos_transf"/>
    <property type="match status" value="1"/>
</dbReference>
<evidence type="ECO:0000256" key="3">
    <source>
        <dbReference type="ARBA" id="ARBA00022475"/>
    </source>
</evidence>
<dbReference type="SUPFAM" id="SSF53756">
    <property type="entry name" value="UDP-Glycosyltransferase/glycogen phosphorylase"/>
    <property type="match status" value="1"/>
</dbReference>
<dbReference type="PANTHER" id="PTHR37316:SF3">
    <property type="entry name" value="TEICHOIC ACID GLYCEROL-PHOSPHATE TRANSFERASE"/>
    <property type="match status" value="1"/>
</dbReference>
<name>A0A6N7IZF3_9FIRM</name>
<dbReference type="GO" id="GO:0005886">
    <property type="term" value="C:plasma membrane"/>
    <property type="evidence" value="ECO:0007669"/>
    <property type="project" value="UniProtKB-SubCell"/>
</dbReference>
<evidence type="ECO:0000256" key="6">
    <source>
        <dbReference type="ARBA" id="ARBA00023136"/>
    </source>
</evidence>
<dbReference type="PANTHER" id="PTHR37316">
    <property type="entry name" value="TEICHOIC ACID GLYCEROL-PHOSPHATE PRIMASE"/>
    <property type="match status" value="1"/>
</dbReference>
<proteinExistence type="inferred from homology"/>
<organism evidence="7 8">
    <name type="scientific">Candidatus Weimeria bifida</name>
    <dbReference type="NCBI Taxonomy" id="2599074"/>
    <lineage>
        <taxon>Bacteria</taxon>
        <taxon>Bacillati</taxon>
        <taxon>Bacillota</taxon>
        <taxon>Clostridia</taxon>
        <taxon>Lachnospirales</taxon>
        <taxon>Lachnospiraceae</taxon>
        <taxon>Candidatus Weimeria</taxon>
    </lineage>
</organism>
<dbReference type="InterPro" id="IPR043149">
    <property type="entry name" value="TagF_N"/>
</dbReference>
<dbReference type="EMBL" id="VOGC01000006">
    <property type="protein sequence ID" value="MQN01726.1"/>
    <property type="molecule type" value="Genomic_DNA"/>
</dbReference>
<dbReference type="GO" id="GO:0047355">
    <property type="term" value="F:CDP-glycerol glycerophosphotransferase activity"/>
    <property type="evidence" value="ECO:0007669"/>
    <property type="project" value="InterPro"/>
</dbReference>
<evidence type="ECO:0000256" key="1">
    <source>
        <dbReference type="ARBA" id="ARBA00004202"/>
    </source>
</evidence>
<dbReference type="InterPro" id="IPR007554">
    <property type="entry name" value="Glycerophosphate_synth"/>
</dbReference>
<reference evidence="7" key="1">
    <citation type="journal article" date="2020" name="Appl. Environ. Microbiol.">
        <title>Medium-Chain Fatty Acid Synthesis by 'Candidatus Weimeria bifida' gen. nov., sp. nov., and 'Candidatus Pseudoramibacter fermentans' sp. nov.</title>
        <authorList>
            <person name="Scarborough M.J."/>
            <person name="Myers K.S."/>
            <person name="Donohue T.J."/>
            <person name="Noguera D.R."/>
        </authorList>
    </citation>
    <scope>NUCLEOTIDE SEQUENCE</scope>
    <source>
        <strain evidence="7">LCO1.1</strain>
    </source>
</reference>
<keyword evidence="3" id="KW-1003">Cell membrane</keyword>
<evidence type="ECO:0000256" key="2">
    <source>
        <dbReference type="ARBA" id="ARBA00010488"/>
    </source>
</evidence>
<keyword evidence="5" id="KW-0777">Teichoic acid biosynthesis</keyword>
<keyword evidence="4" id="KW-0808">Transferase</keyword>
<evidence type="ECO:0000313" key="8">
    <source>
        <dbReference type="Proteomes" id="UP000460257"/>
    </source>
</evidence>
<dbReference type="Gene3D" id="3.40.50.11820">
    <property type="match status" value="1"/>
</dbReference>
<evidence type="ECO:0000256" key="5">
    <source>
        <dbReference type="ARBA" id="ARBA00022944"/>
    </source>
</evidence>
<keyword evidence="8" id="KW-1185">Reference proteome</keyword>
<dbReference type="InterPro" id="IPR051612">
    <property type="entry name" value="Teichoic_Acid_Biosynth"/>
</dbReference>
<gene>
    <name evidence="7" type="ORF">FRC54_07385</name>
</gene>
<comment type="subcellular location">
    <subcellularLocation>
        <location evidence="1">Cell membrane</location>
        <topology evidence="1">Peripheral membrane protein</topology>
    </subcellularLocation>
</comment>
<protein>
    <recommendedName>
        <fullName evidence="9">CDP-glycerol--glycerophosphate glycerophosphotransferase</fullName>
    </recommendedName>
</protein>
<dbReference type="InterPro" id="IPR043148">
    <property type="entry name" value="TagF_C"/>
</dbReference>
<sequence>MNERQYIAYRKLKAAFYSAAFYLCRIFPIDKKLISVCTFEGKGGFGCNPKYIVQELHKEDPSLKFVWLVNKPGEHTFPDYIREVPNTLWSSAYWLTRSKVWIDNYRKPLGTVKRREQYYINTWHGCVGFKPIGLWRGDKFSRIAYLVSKNDSDMIDRLIVSNDWSKEVFVKGMVYDGTILKLGQAREDVMSYDRKEVRASVRKKYKLPSDSRIVLYAPTYRESGMKINRQVFSEQTSIDINLLKKSLHEKFGGEWYVLEKLHPQLAATQSVSNPSVIDVSKEDDTNWLIAASDAVVTDFSSVGFEAGAYGIPVFLYMDDIEEYVGDRGNLCFEIHDDDTITSNKQMAPDFDIEVPFVVIRNNREMEDKIASFDTSNYIKQTEQMTKQLRWVKTGDASDKISDLIIKYIQEEKNKYTI</sequence>
<accession>A0A6N7IZF3</accession>
<evidence type="ECO:0000256" key="4">
    <source>
        <dbReference type="ARBA" id="ARBA00022679"/>
    </source>
</evidence>
<keyword evidence="6" id="KW-0472">Membrane</keyword>
<dbReference type="GO" id="GO:0019350">
    <property type="term" value="P:teichoic acid biosynthetic process"/>
    <property type="evidence" value="ECO:0007669"/>
    <property type="project" value="UniProtKB-KW"/>
</dbReference>
<comment type="caution">
    <text evidence="7">The sequence shown here is derived from an EMBL/GenBank/DDBJ whole genome shotgun (WGS) entry which is preliminary data.</text>
</comment>
<dbReference type="AlphaFoldDB" id="A0A6N7IZF3"/>
<evidence type="ECO:0008006" key="9">
    <source>
        <dbReference type="Google" id="ProtNLM"/>
    </source>
</evidence>
<dbReference type="Gene3D" id="3.40.50.12580">
    <property type="match status" value="1"/>
</dbReference>
<comment type="similarity">
    <text evidence="2">Belongs to the CDP-glycerol glycerophosphotransferase family.</text>
</comment>
<dbReference type="Proteomes" id="UP000460257">
    <property type="component" value="Unassembled WGS sequence"/>
</dbReference>
<evidence type="ECO:0000313" key="7">
    <source>
        <dbReference type="EMBL" id="MQN01726.1"/>
    </source>
</evidence>